<comment type="subcellular location">
    <subcellularLocation>
        <location evidence="1">Cytoplasm</location>
    </subcellularLocation>
</comment>
<dbReference type="SMART" id="SM00325">
    <property type="entry name" value="RhoGEF"/>
    <property type="match status" value="1"/>
</dbReference>
<dbReference type="InterPro" id="IPR000219">
    <property type="entry name" value="DH_dom"/>
</dbReference>
<protein>
    <submittedName>
        <fullName evidence="7">DH domain-containing protein</fullName>
    </submittedName>
</protein>
<dbReference type="GO" id="GO:0035025">
    <property type="term" value="P:positive regulation of Rho protein signal transduction"/>
    <property type="evidence" value="ECO:0007669"/>
    <property type="project" value="TreeGrafter"/>
</dbReference>
<dbReference type="PANTHER" id="PTHR46006:SF6">
    <property type="entry name" value="INTERSECTIN-2 ISOFORM X1"/>
    <property type="match status" value="1"/>
</dbReference>
<evidence type="ECO:0000313" key="6">
    <source>
        <dbReference type="Proteomes" id="UP000271162"/>
    </source>
</evidence>
<evidence type="ECO:0000313" key="5">
    <source>
        <dbReference type="EMBL" id="VDL83091.1"/>
    </source>
</evidence>
<proteinExistence type="predicted"/>
<gene>
    <name evidence="5" type="ORF">NBR_LOCUS19357</name>
</gene>
<feature type="transmembrane region" description="Helical" evidence="3">
    <location>
        <begin position="20"/>
        <end position="40"/>
    </location>
</feature>
<dbReference type="InterPro" id="IPR035899">
    <property type="entry name" value="DBL_dom_sf"/>
</dbReference>
<keyword evidence="3" id="KW-0812">Transmembrane</keyword>
<evidence type="ECO:0000256" key="2">
    <source>
        <dbReference type="ARBA" id="ARBA00022490"/>
    </source>
</evidence>
<organism evidence="7">
    <name type="scientific">Nippostrongylus brasiliensis</name>
    <name type="common">Rat hookworm</name>
    <dbReference type="NCBI Taxonomy" id="27835"/>
    <lineage>
        <taxon>Eukaryota</taxon>
        <taxon>Metazoa</taxon>
        <taxon>Ecdysozoa</taxon>
        <taxon>Nematoda</taxon>
        <taxon>Chromadorea</taxon>
        <taxon>Rhabditida</taxon>
        <taxon>Rhabditina</taxon>
        <taxon>Rhabditomorpha</taxon>
        <taxon>Strongyloidea</taxon>
        <taxon>Heligmosomidae</taxon>
        <taxon>Nippostrongylus</taxon>
    </lineage>
</organism>
<sequence length="252" mass="28631">MRQACMISKNRLRNSDVRDIPYLLIPTPIFCYEWCALLMAHNHYTCYLHVRVSNGTATNVLPENVVQTAPSLYEVPPGEDEELVEGGSSYYSYPPGPSTNQLYDLPPVPELNTAQFGRLTEELISTEERYLGDLLLAKKLFRENLVTLPYRKEVESIFQHWDELIEVSRKMYLGLKNCTSPGHVFISEIDSLAVFVAFCSHQQTALDTLNQLLTRPDAQRLYQKCAASTAARGMSLSTFLLTPLGRITRFCR</sequence>
<dbReference type="PANTHER" id="PTHR46006">
    <property type="entry name" value="RHO GUANINE NUCLEOTIDE EXCHANGE FACTOR AT 64C, ISOFORM A"/>
    <property type="match status" value="1"/>
</dbReference>
<evidence type="ECO:0000313" key="7">
    <source>
        <dbReference type="WBParaSite" id="NBR_0001935601-mRNA-1"/>
    </source>
</evidence>
<keyword evidence="6" id="KW-1185">Reference proteome</keyword>
<evidence type="ECO:0000256" key="3">
    <source>
        <dbReference type="SAM" id="Phobius"/>
    </source>
</evidence>
<evidence type="ECO:0000259" key="4">
    <source>
        <dbReference type="PROSITE" id="PS50010"/>
    </source>
</evidence>
<keyword evidence="3" id="KW-1133">Transmembrane helix</keyword>
<reference evidence="5 6" key="2">
    <citation type="submission" date="2018-11" db="EMBL/GenBank/DDBJ databases">
        <authorList>
            <consortium name="Pathogen Informatics"/>
        </authorList>
    </citation>
    <scope>NUCLEOTIDE SEQUENCE [LARGE SCALE GENOMIC DNA]</scope>
</reference>
<keyword evidence="2" id="KW-0963">Cytoplasm</keyword>
<dbReference type="SUPFAM" id="SSF48065">
    <property type="entry name" value="DBL homology domain (DH-domain)"/>
    <property type="match status" value="1"/>
</dbReference>
<dbReference type="GO" id="GO:0005085">
    <property type="term" value="F:guanyl-nucleotide exchange factor activity"/>
    <property type="evidence" value="ECO:0007669"/>
    <property type="project" value="InterPro"/>
</dbReference>
<dbReference type="Pfam" id="PF00621">
    <property type="entry name" value="RhoGEF"/>
    <property type="match status" value="1"/>
</dbReference>
<keyword evidence="3" id="KW-0472">Membrane</keyword>
<dbReference type="Proteomes" id="UP000271162">
    <property type="component" value="Unassembled WGS sequence"/>
</dbReference>
<dbReference type="InterPro" id="IPR051480">
    <property type="entry name" value="Endocytic_GEF_Adapter"/>
</dbReference>
<dbReference type="STRING" id="27835.A0A0N4YQ34"/>
<dbReference type="Gene3D" id="1.20.900.10">
    <property type="entry name" value="Dbl homology (DH) domain"/>
    <property type="match status" value="1"/>
</dbReference>
<evidence type="ECO:0000256" key="1">
    <source>
        <dbReference type="ARBA" id="ARBA00004496"/>
    </source>
</evidence>
<dbReference type="PROSITE" id="PS50010">
    <property type="entry name" value="DH_2"/>
    <property type="match status" value="1"/>
</dbReference>
<dbReference type="GO" id="GO:0005737">
    <property type="term" value="C:cytoplasm"/>
    <property type="evidence" value="ECO:0007669"/>
    <property type="project" value="UniProtKB-SubCell"/>
</dbReference>
<reference evidence="7" key="1">
    <citation type="submission" date="2017-02" db="UniProtKB">
        <authorList>
            <consortium name="WormBaseParasite"/>
        </authorList>
    </citation>
    <scope>IDENTIFICATION</scope>
</reference>
<feature type="domain" description="DH" evidence="4">
    <location>
        <begin position="115"/>
        <end position="252"/>
    </location>
</feature>
<accession>A0A0N4YQ34</accession>
<dbReference type="WBParaSite" id="NBR_0001935601-mRNA-1">
    <property type="protein sequence ID" value="NBR_0001935601-mRNA-1"/>
    <property type="gene ID" value="NBR_0001935601"/>
</dbReference>
<dbReference type="AlphaFoldDB" id="A0A0N4YQ34"/>
<dbReference type="EMBL" id="UYSL01024118">
    <property type="protein sequence ID" value="VDL83091.1"/>
    <property type="molecule type" value="Genomic_DNA"/>
</dbReference>
<name>A0A0N4YQ34_NIPBR</name>